<dbReference type="FunFam" id="3.20.20.100:FF:000004">
    <property type="entry name" value="Oxidoreductase, aldo/keto reductase"/>
    <property type="match status" value="1"/>
</dbReference>
<dbReference type="GO" id="GO:0016491">
    <property type="term" value="F:oxidoreductase activity"/>
    <property type="evidence" value="ECO:0007669"/>
    <property type="project" value="UniProtKB-KW"/>
</dbReference>
<evidence type="ECO:0000313" key="3">
    <source>
        <dbReference type="EMBL" id="CAB4576096.1"/>
    </source>
</evidence>
<dbReference type="AlphaFoldDB" id="A0A6J6EJU5"/>
<organism evidence="3">
    <name type="scientific">freshwater metagenome</name>
    <dbReference type="NCBI Taxonomy" id="449393"/>
    <lineage>
        <taxon>unclassified sequences</taxon>
        <taxon>metagenomes</taxon>
        <taxon>ecological metagenomes</taxon>
    </lineage>
</organism>
<gene>
    <name evidence="3" type="ORF">UFOPK1493_02720</name>
</gene>
<feature type="domain" description="NADP-dependent oxidoreductase" evidence="2">
    <location>
        <begin position="15"/>
        <end position="321"/>
    </location>
</feature>
<protein>
    <submittedName>
        <fullName evidence="3">Unannotated protein</fullName>
    </submittedName>
</protein>
<evidence type="ECO:0000256" key="1">
    <source>
        <dbReference type="ARBA" id="ARBA00023002"/>
    </source>
</evidence>
<reference evidence="3" key="1">
    <citation type="submission" date="2020-05" db="EMBL/GenBank/DDBJ databases">
        <authorList>
            <person name="Chiriac C."/>
            <person name="Salcher M."/>
            <person name="Ghai R."/>
            <person name="Kavagutti S V."/>
        </authorList>
    </citation>
    <scope>NUCLEOTIDE SEQUENCE</scope>
</reference>
<dbReference type="PANTHER" id="PTHR43364:SF4">
    <property type="entry name" value="NAD(P)-LINKED OXIDOREDUCTASE SUPERFAMILY PROTEIN"/>
    <property type="match status" value="1"/>
</dbReference>
<evidence type="ECO:0000259" key="2">
    <source>
        <dbReference type="Pfam" id="PF00248"/>
    </source>
</evidence>
<dbReference type="Gene3D" id="3.20.20.100">
    <property type="entry name" value="NADP-dependent oxidoreductase domain"/>
    <property type="match status" value="1"/>
</dbReference>
<dbReference type="InterPro" id="IPR036812">
    <property type="entry name" value="NAD(P)_OxRdtase_dom_sf"/>
</dbReference>
<accession>A0A6J6EJU5</accession>
<dbReference type="InterPro" id="IPR023210">
    <property type="entry name" value="NADP_OxRdtase_dom"/>
</dbReference>
<dbReference type="Pfam" id="PF00248">
    <property type="entry name" value="Aldo_ket_red"/>
    <property type="match status" value="1"/>
</dbReference>
<keyword evidence="1" id="KW-0560">Oxidoreductase</keyword>
<dbReference type="InterPro" id="IPR050523">
    <property type="entry name" value="AKR_Detox_Biosynth"/>
</dbReference>
<proteinExistence type="predicted"/>
<dbReference type="SUPFAM" id="SSF51430">
    <property type="entry name" value="NAD(P)-linked oxidoreductase"/>
    <property type="match status" value="1"/>
</dbReference>
<dbReference type="EMBL" id="CAEZSR010000121">
    <property type="protein sequence ID" value="CAB4576096.1"/>
    <property type="molecule type" value="Genomic_DNA"/>
</dbReference>
<name>A0A6J6EJU5_9ZZZZ</name>
<sequence>MQYTRFGRTGLQVPRLTLGTMTFGGQVDEPTAIAIMDAAFEGGIAMFDTADMYPPSGYPERQGATDEIIGRWLAASPGRRDDVLVATKCFFPTGRRRWESGNSRHNVIRSLDESLRRLGTDHVDLFQVHSWDPGTPIDETLQVMDDVVRQGKVRYVGCSNVLAYQLARATGRAEVLGTVRFESVQPRYNLLFREFEREMFPLCAEEQLAVIPYNPLAGGFLSGKHRPESDASGTRFESGDQGARYRERYWHERAFAAVEQITALAAEAGVSTATLALQWVLANPVITSPIVGASRPEQLADALAAERTPLDRELKARLDELTHEYRFGDAPR</sequence>
<dbReference type="PANTHER" id="PTHR43364">
    <property type="entry name" value="NADH-SPECIFIC METHYLGLYOXAL REDUCTASE-RELATED"/>
    <property type="match status" value="1"/>
</dbReference>
<dbReference type="GO" id="GO:0005829">
    <property type="term" value="C:cytosol"/>
    <property type="evidence" value="ECO:0007669"/>
    <property type="project" value="UniProtKB-ARBA"/>
</dbReference>